<evidence type="ECO:0000313" key="2">
    <source>
        <dbReference type="Proteomes" id="UP000034392"/>
    </source>
</evidence>
<gene>
    <name evidence="1" type="ORF">WYH_00581</name>
</gene>
<evidence type="ECO:0000313" key="1">
    <source>
        <dbReference type="EMBL" id="AKH41638.1"/>
    </source>
</evidence>
<dbReference type="OrthoDB" id="2052851at2"/>
<proteinExistence type="predicted"/>
<dbReference type="RefSeq" id="WP_053833367.1">
    <property type="nucleotide sequence ID" value="NZ_CP011452.2"/>
</dbReference>
<dbReference type="KEGG" id="aay:WYH_00581"/>
<name>A0A0F7KM54_9SPHN</name>
<keyword evidence="2" id="KW-1185">Reference proteome</keyword>
<dbReference type="PATRIC" id="fig|1267766.3.peg.587"/>
<dbReference type="EMBL" id="CP011452">
    <property type="protein sequence ID" value="AKH41638.1"/>
    <property type="molecule type" value="Genomic_DNA"/>
</dbReference>
<dbReference type="AlphaFoldDB" id="A0A0F7KM54"/>
<accession>A0A0F7KM54</accession>
<reference evidence="1" key="1">
    <citation type="submission" date="2015-05" db="EMBL/GenBank/DDBJ databases">
        <title>The complete genome of Altererythrobacter atlanticus strain 26DY36.</title>
        <authorList>
            <person name="Wu Y.-H."/>
            <person name="Cheng H."/>
            <person name="Wu X.-W."/>
        </authorList>
    </citation>
    <scope>NUCLEOTIDE SEQUENCE [LARGE SCALE GENOMIC DNA]</scope>
    <source>
        <strain evidence="1">26DY36</strain>
    </source>
</reference>
<organism evidence="1 2">
    <name type="scientific">Croceibacterium atlanticum</name>
    <dbReference type="NCBI Taxonomy" id="1267766"/>
    <lineage>
        <taxon>Bacteria</taxon>
        <taxon>Pseudomonadati</taxon>
        <taxon>Pseudomonadota</taxon>
        <taxon>Alphaproteobacteria</taxon>
        <taxon>Sphingomonadales</taxon>
        <taxon>Erythrobacteraceae</taxon>
        <taxon>Croceibacterium</taxon>
    </lineage>
</organism>
<protein>
    <submittedName>
        <fullName evidence="1">Uncharacterized protein</fullName>
    </submittedName>
</protein>
<dbReference type="Proteomes" id="UP000034392">
    <property type="component" value="Chromosome"/>
</dbReference>
<sequence>MSDRKKYAGTNEDLADHALEPTMRRLIAVALDGDTITYGDIKHMLETEEGFSTIFATRIGFVAGTLMERLQKVDPAAPLINVLVVNQIDRQPSKGAGSFMAARFGIPQLAKDGAKEKHPKLWEDTYQRAAAEVYAYEAKDWTKLFKKAFANDLTLGKIEEEREARKEGTENDGLDYNHRSYGKGGEGPEHKALREWVTANPGAIRKGFASARTETEVDLFSGDRVDAVFYCQDRTIVVEVKSLISNEIDLRRGVYQCIKYRAVKAAMDVRDDPLVEAFLVTETAVSGEIASLLRLHKIKHFVAPQNRN</sequence>
<dbReference type="STRING" id="1267766.WYH_00581"/>